<feature type="signal peptide" evidence="2">
    <location>
        <begin position="1"/>
        <end position="29"/>
    </location>
</feature>
<proteinExistence type="predicted"/>
<evidence type="ECO:0000313" key="4">
    <source>
        <dbReference type="EMBL" id="GAA0876490.1"/>
    </source>
</evidence>
<name>A0ABN1MT92_9FLAO</name>
<sequence length="373" mass="42267">MLHLSINKQIMFRYLLLAAFYVTAVSSQAQIEINASDFPGERDTVRYSNALDFTIDYSATGEDYFWNFSDLNPDSQTLINHLSVDDADNLTQAYFGPFVMPAYRATYYLPATAIPFEDLGQFVSIPIENFYRFYRKTSSELNVIGLSLSSGGYGLGSRSDTIETAYQFPMQFGQQFNSRGYTAIDMSIAVPAQIKQYRQRESEVDGYGELMTPYGTFDVLRVHNRIHELDSVYFEVSGFGQWFALPVPVRNEYQWWTNGQKGAVLEVITNEIAGQEQVTEVRYRDNYRADLVASVEEGKVEALQIYPNPVADKLFVKGADSESHLTIYTASGQVLLEESYTTQGVNLSDWESGVYYVKITTGDHIVIKSFVKE</sequence>
<dbReference type="NCBIfam" id="TIGR04183">
    <property type="entry name" value="Por_Secre_tail"/>
    <property type="match status" value="1"/>
</dbReference>
<feature type="chain" id="PRO_5045156402" description="Secretion system C-terminal sorting domain-containing protein" evidence="2">
    <location>
        <begin position="30"/>
        <end position="373"/>
    </location>
</feature>
<evidence type="ECO:0000313" key="5">
    <source>
        <dbReference type="Proteomes" id="UP001501126"/>
    </source>
</evidence>
<evidence type="ECO:0000256" key="2">
    <source>
        <dbReference type="SAM" id="SignalP"/>
    </source>
</evidence>
<gene>
    <name evidence="4" type="ORF">GCM10009118_29000</name>
</gene>
<dbReference type="Pfam" id="PF18962">
    <property type="entry name" value="Por_Secre_tail"/>
    <property type="match status" value="1"/>
</dbReference>
<accession>A0ABN1MT92</accession>
<keyword evidence="5" id="KW-1185">Reference proteome</keyword>
<comment type="caution">
    <text evidence="4">The sequence shown here is derived from an EMBL/GenBank/DDBJ whole genome shotgun (WGS) entry which is preliminary data.</text>
</comment>
<protein>
    <recommendedName>
        <fullName evidence="3">Secretion system C-terminal sorting domain-containing protein</fullName>
    </recommendedName>
</protein>
<feature type="domain" description="Secretion system C-terminal sorting" evidence="3">
    <location>
        <begin position="305"/>
        <end position="370"/>
    </location>
</feature>
<reference evidence="4 5" key="1">
    <citation type="journal article" date="2019" name="Int. J. Syst. Evol. Microbiol.">
        <title>The Global Catalogue of Microorganisms (GCM) 10K type strain sequencing project: providing services to taxonomists for standard genome sequencing and annotation.</title>
        <authorList>
            <consortium name="The Broad Institute Genomics Platform"/>
            <consortium name="The Broad Institute Genome Sequencing Center for Infectious Disease"/>
            <person name="Wu L."/>
            <person name="Ma J."/>
        </authorList>
    </citation>
    <scope>NUCLEOTIDE SEQUENCE [LARGE SCALE GENOMIC DNA]</scope>
    <source>
        <strain evidence="4 5">JCM 16083</strain>
    </source>
</reference>
<dbReference type="Proteomes" id="UP001501126">
    <property type="component" value="Unassembled WGS sequence"/>
</dbReference>
<evidence type="ECO:0000259" key="3">
    <source>
        <dbReference type="Pfam" id="PF18962"/>
    </source>
</evidence>
<dbReference type="InterPro" id="IPR026444">
    <property type="entry name" value="Secre_tail"/>
</dbReference>
<organism evidence="4 5">
    <name type="scientific">Wandonia haliotis</name>
    <dbReference type="NCBI Taxonomy" id="574963"/>
    <lineage>
        <taxon>Bacteria</taxon>
        <taxon>Pseudomonadati</taxon>
        <taxon>Bacteroidota</taxon>
        <taxon>Flavobacteriia</taxon>
        <taxon>Flavobacteriales</taxon>
        <taxon>Crocinitomicaceae</taxon>
        <taxon>Wandonia</taxon>
    </lineage>
</organism>
<evidence type="ECO:0000256" key="1">
    <source>
        <dbReference type="ARBA" id="ARBA00022729"/>
    </source>
</evidence>
<dbReference type="EMBL" id="BAAAFH010000022">
    <property type="protein sequence ID" value="GAA0876490.1"/>
    <property type="molecule type" value="Genomic_DNA"/>
</dbReference>
<keyword evidence="1 2" id="KW-0732">Signal</keyword>